<gene>
    <name evidence="2" type="ORF">RCOM_1970050</name>
</gene>
<name>B9TQL3_RICCO</name>
<organism evidence="2 3">
    <name type="scientific">Ricinus communis</name>
    <name type="common">Castor bean</name>
    <dbReference type="NCBI Taxonomy" id="3988"/>
    <lineage>
        <taxon>Eukaryota</taxon>
        <taxon>Viridiplantae</taxon>
        <taxon>Streptophyta</taxon>
        <taxon>Embryophyta</taxon>
        <taxon>Tracheophyta</taxon>
        <taxon>Spermatophyta</taxon>
        <taxon>Magnoliopsida</taxon>
        <taxon>eudicotyledons</taxon>
        <taxon>Gunneridae</taxon>
        <taxon>Pentapetalae</taxon>
        <taxon>rosids</taxon>
        <taxon>fabids</taxon>
        <taxon>Malpighiales</taxon>
        <taxon>Euphorbiaceae</taxon>
        <taxon>Acalyphoideae</taxon>
        <taxon>Acalypheae</taxon>
        <taxon>Ricinus</taxon>
    </lineage>
</organism>
<dbReference type="AlphaFoldDB" id="B9TQL3"/>
<reference evidence="3" key="1">
    <citation type="journal article" date="2010" name="Nat. Biotechnol.">
        <title>Draft genome sequence of the oilseed species Ricinus communis.</title>
        <authorList>
            <person name="Chan A.P."/>
            <person name="Crabtree J."/>
            <person name="Zhao Q."/>
            <person name="Lorenzi H."/>
            <person name="Orvis J."/>
            <person name="Puiu D."/>
            <person name="Melake-Berhan A."/>
            <person name="Jones K.M."/>
            <person name="Redman J."/>
            <person name="Chen G."/>
            <person name="Cahoon E.B."/>
            <person name="Gedil M."/>
            <person name="Stanke M."/>
            <person name="Haas B.J."/>
            <person name="Wortman J.R."/>
            <person name="Fraser-Liggett C.M."/>
            <person name="Ravel J."/>
            <person name="Rabinowicz P.D."/>
        </authorList>
    </citation>
    <scope>NUCLEOTIDE SEQUENCE [LARGE SCALE GENOMIC DNA]</scope>
    <source>
        <strain evidence="3">cv. Hale</strain>
    </source>
</reference>
<evidence type="ECO:0000256" key="1">
    <source>
        <dbReference type="SAM" id="Phobius"/>
    </source>
</evidence>
<dbReference type="InParanoid" id="B9TQL3"/>
<keyword evidence="1" id="KW-0472">Membrane</keyword>
<accession>B9TQL3</accession>
<evidence type="ECO:0000313" key="2">
    <source>
        <dbReference type="EMBL" id="EEF21851.1"/>
    </source>
</evidence>
<protein>
    <submittedName>
        <fullName evidence="2">Uncharacterized protein</fullName>
    </submittedName>
</protein>
<sequence length="167" mass="17341">MAFVDAVVSLVIEIVCVLFADAPEMSMLTPVSAFVIVLLALVIVLPSTESVASLPAATCVKLAVFRPVSRPAPAETVTVLAAPVCFDVRTRCWPSAAVMTAADTPGLLFAELIAVAMSDSESVDATLICIELLPTPTVSVPLPRLAPDAYACEEILLAVAMLVTASV</sequence>
<proteinExistence type="predicted"/>
<keyword evidence="1" id="KW-0812">Transmembrane</keyword>
<keyword evidence="3" id="KW-1185">Reference proteome</keyword>
<evidence type="ECO:0000313" key="3">
    <source>
        <dbReference type="Proteomes" id="UP000008311"/>
    </source>
</evidence>
<keyword evidence="1" id="KW-1133">Transmembrane helix</keyword>
<feature type="transmembrane region" description="Helical" evidence="1">
    <location>
        <begin position="27"/>
        <end position="45"/>
    </location>
</feature>
<dbReference type="EMBL" id="EQ999009">
    <property type="protein sequence ID" value="EEF21851.1"/>
    <property type="molecule type" value="Genomic_DNA"/>
</dbReference>
<dbReference type="Proteomes" id="UP000008311">
    <property type="component" value="Unassembled WGS sequence"/>
</dbReference>